<sequence>MENSQVLFADLKAGRCSNEARNVRKGGELMSVDMLFVDENSTLTQGSVGANRQLRFKDRLCEGSLYTLTGFDVTRSNTNFRLSDAPFSIRFNEGTELEKIPASVRPIPTELFRFMPYSQILELANTGKQLPDIIGELNAIRSTITDCLPGAQRVMLTLRLESGENVCVSMFDSMALAFHAKLDSYGREPKVIIVTSVNPNIVGGRLFLNGTSGTHLYFDSETAAGKELFDTLPGHGADPGSSTSKVIHAQKIEPMTISKLNQFITTADS</sequence>
<keyword evidence="2" id="KW-1185">Reference proteome</keyword>
<gene>
    <name evidence="1" type="ORF">Bca52824_063310</name>
</gene>
<organism evidence="1 2">
    <name type="scientific">Brassica carinata</name>
    <name type="common">Ethiopian mustard</name>
    <name type="synonym">Abyssinian cabbage</name>
    <dbReference type="NCBI Taxonomy" id="52824"/>
    <lineage>
        <taxon>Eukaryota</taxon>
        <taxon>Viridiplantae</taxon>
        <taxon>Streptophyta</taxon>
        <taxon>Embryophyta</taxon>
        <taxon>Tracheophyta</taxon>
        <taxon>Spermatophyta</taxon>
        <taxon>Magnoliopsida</taxon>
        <taxon>eudicotyledons</taxon>
        <taxon>Gunneridae</taxon>
        <taxon>Pentapetalae</taxon>
        <taxon>rosids</taxon>
        <taxon>malvids</taxon>
        <taxon>Brassicales</taxon>
        <taxon>Brassicaceae</taxon>
        <taxon>Brassiceae</taxon>
        <taxon>Brassica</taxon>
    </lineage>
</organism>
<dbReference type="PANTHER" id="PTHR47165">
    <property type="entry name" value="OS03G0429900 PROTEIN"/>
    <property type="match status" value="1"/>
</dbReference>
<reference evidence="1 2" key="1">
    <citation type="submission" date="2020-02" db="EMBL/GenBank/DDBJ databases">
        <authorList>
            <person name="Ma Q."/>
            <person name="Huang Y."/>
            <person name="Song X."/>
            <person name="Pei D."/>
        </authorList>
    </citation>
    <scope>NUCLEOTIDE SEQUENCE [LARGE SCALE GENOMIC DNA]</scope>
    <source>
        <strain evidence="1">Sxm20200214</strain>
        <tissue evidence="1">Leaf</tissue>
    </source>
</reference>
<dbReference type="OrthoDB" id="1110184at2759"/>
<dbReference type="AlphaFoldDB" id="A0A8X7U751"/>
<dbReference type="InterPro" id="IPR012340">
    <property type="entry name" value="NA-bd_OB-fold"/>
</dbReference>
<accession>A0A8X7U751</accession>
<protein>
    <recommendedName>
        <fullName evidence="3">DUF223 domain-containing protein</fullName>
    </recommendedName>
</protein>
<name>A0A8X7U751_BRACI</name>
<dbReference type="Gene3D" id="2.40.50.140">
    <property type="entry name" value="Nucleic acid-binding proteins"/>
    <property type="match status" value="2"/>
</dbReference>
<evidence type="ECO:0008006" key="3">
    <source>
        <dbReference type="Google" id="ProtNLM"/>
    </source>
</evidence>
<comment type="caution">
    <text evidence="1">The sequence shown here is derived from an EMBL/GenBank/DDBJ whole genome shotgun (WGS) entry which is preliminary data.</text>
</comment>
<dbReference type="PANTHER" id="PTHR47165:SF4">
    <property type="entry name" value="OS03G0429900 PROTEIN"/>
    <property type="match status" value="1"/>
</dbReference>
<evidence type="ECO:0000313" key="2">
    <source>
        <dbReference type="Proteomes" id="UP000886595"/>
    </source>
</evidence>
<dbReference type="Proteomes" id="UP000886595">
    <property type="component" value="Unassembled WGS sequence"/>
</dbReference>
<evidence type="ECO:0000313" key="1">
    <source>
        <dbReference type="EMBL" id="KAG2268755.1"/>
    </source>
</evidence>
<dbReference type="EMBL" id="JAAMPC010000013">
    <property type="protein sequence ID" value="KAG2268755.1"/>
    <property type="molecule type" value="Genomic_DNA"/>
</dbReference>
<proteinExistence type="predicted"/>